<evidence type="ECO:0000256" key="5">
    <source>
        <dbReference type="ARBA" id="ARBA00022840"/>
    </source>
</evidence>
<evidence type="ECO:0000256" key="1">
    <source>
        <dbReference type="ARBA" id="ARBA00005446"/>
    </source>
</evidence>
<keyword evidence="2 7" id="KW-0547">Nucleotide-binding</keyword>
<dbReference type="SMART" id="SM00487">
    <property type="entry name" value="DEXDc"/>
    <property type="match status" value="1"/>
</dbReference>
<dbReference type="InterPro" id="IPR032284">
    <property type="entry name" value="RecQ_Zn-bd"/>
</dbReference>
<dbReference type="GO" id="GO:0005694">
    <property type="term" value="C:chromosome"/>
    <property type="evidence" value="ECO:0007669"/>
    <property type="project" value="TreeGrafter"/>
</dbReference>
<dbReference type="EMBL" id="MU007072">
    <property type="protein sequence ID" value="KAF2424911.1"/>
    <property type="molecule type" value="Genomic_DNA"/>
</dbReference>
<dbReference type="GO" id="GO:0005524">
    <property type="term" value="F:ATP binding"/>
    <property type="evidence" value="ECO:0007669"/>
    <property type="project" value="UniProtKB-KW"/>
</dbReference>
<dbReference type="InterPro" id="IPR014001">
    <property type="entry name" value="Helicase_ATP-bd"/>
</dbReference>
<evidence type="ECO:0000313" key="11">
    <source>
        <dbReference type="Proteomes" id="UP000800235"/>
    </source>
</evidence>
<evidence type="ECO:0000256" key="6">
    <source>
        <dbReference type="ARBA" id="ARBA00034617"/>
    </source>
</evidence>
<dbReference type="Pfam" id="PF16124">
    <property type="entry name" value="RecQ_Zn_bind"/>
    <property type="match status" value="1"/>
</dbReference>
<evidence type="ECO:0000256" key="7">
    <source>
        <dbReference type="RuleBase" id="RU364117"/>
    </source>
</evidence>
<name>A0A9P4NJW1_9PEZI</name>
<comment type="catalytic activity">
    <reaction evidence="6 7">
        <text>Couples ATP hydrolysis with the unwinding of duplex DNA by translocating in the 3'-5' direction.</text>
        <dbReference type="EC" id="5.6.2.4"/>
    </reaction>
</comment>
<dbReference type="Proteomes" id="UP000800235">
    <property type="component" value="Unassembled WGS sequence"/>
</dbReference>
<comment type="similarity">
    <text evidence="1 7">Belongs to the helicase family. RecQ subfamily.</text>
</comment>
<keyword evidence="5 7" id="KW-0067">ATP-binding</keyword>
<dbReference type="InterPro" id="IPR036388">
    <property type="entry name" value="WH-like_DNA-bd_sf"/>
</dbReference>
<reference evidence="10" key="1">
    <citation type="journal article" date="2020" name="Stud. Mycol.">
        <title>101 Dothideomycetes genomes: a test case for predicting lifestyles and emergence of pathogens.</title>
        <authorList>
            <person name="Haridas S."/>
            <person name="Albert R."/>
            <person name="Binder M."/>
            <person name="Bloem J."/>
            <person name="Labutti K."/>
            <person name="Salamov A."/>
            <person name="Andreopoulos B."/>
            <person name="Baker S."/>
            <person name="Barry K."/>
            <person name="Bills G."/>
            <person name="Bluhm B."/>
            <person name="Cannon C."/>
            <person name="Castanera R."/>
            <person name="Culley D."/>
            <person name="Daum C."/>
            <person name="Ezra D."/>
            <person name="Gonzalez J."/>
            <person name="Henrissat B."/>
            <person name="Kuo A."/>
            <person name="Liang C."/>
            <person name="Lipzen A."/>
            <person name="Lutzoni F."/>
            <person name="Magnuson J."/>
            <person name="Mondo S."/>
            <person name="Nolan M."/>
            <person name="Ohm R."/>
            <person name="Pangilinan J."/>
            <person name="Park H.-J."/>
            <person name="Ramirez L."/>
            <person name="Alfaro M."/>
            <person name="Sun H."/>
            <person name="Tritt A."/>
            <person name="Yoshinaga Y."/>
            <person name="Zwiers L.-H."/>
            <person name="Turgeon B."/>
            <person name="Goodwin S."/>
            <person name="Spatafora J."/>
            <person name="Crous P."/>
            <person name="Grigoriev I."/>
        </authorList>
    </citation>
    <scope>NUCLEOTIDE SEQUENCE</scope>
    <source>
        <strain evidence="10">CBS 130266</strain>
    </source>
</reference>
<dbReference type="GO" id="GO:0043138">
    <property type="term" value="F:3'-5' DNA helicase activity"/>
    <property type="evidence" value="ECO:0007669"/>
    <property type="project" value="UniProtKB-EC"/>
</dbReference>
<feature type="domain" description="Helicase ATP-binding" evidence="8">
    <location>
        <begin position="48"/>
        <end position="232"/>
    </location>
</feature>
<accession>A0A9P4NJW1</accession>
<dbReference type="Pfam" id="PF00270">
    <property type="entry name" value="DEAD"/>
    <property type="match status" value="1"/>
</dbReference>
<evidence type="ECO:0000259" key="8">
    <source>
        <dbReference type="PROSITE" id="PS51192"/>
    </source>
</evidence>
<dbReference type="GO" id="GO:0016787">
    <property type="term" value="F:hydrolase activity"/>
    <property type="evidence" value="ECO:0007669"/>
    <property type="project" value="UniProtKB-KW"/>
</dbReference>
<comment type="catalytic activity">
    <reaction evidence="7">
        <text>ATP + H2O = ADP + phosphate + H(+)</text>
        <dbReference type="Rhea" id="RHEA:13065"/>
        <dbReference type="ChEBI" id="CHEBI:15377"/>
        <dbReference type="ChEBI" id="CHEBI:15378"/>
        <dbReference type="ChEBI" id="CHEBI:30616"/>
        <dbReference type="ChEBI" id="CHEBI:43474"/>
        <dbReference type="ChEBI" id="CHEBI:456216"/>
    </reaction>
</comment>
<dbReference type="Pfam" id="PF00271">
    <property type="entry name" value="Helicase_C"/>
    <property type="match status" value="1"/>
</dbReference>
<dbReference type="GO" id="GO:0005634">
    <property type="term" value="C:nucleus"/>
    <property type="evidence" value="ECO:0007669"/>
    <property type="project" value="UniProtKB-SubCell"/>
</dbReference>
<keyword evidence="7" id="KW-0539">Nucleus</keyword>
<dbReference type="GO" id="GO:0009378">
    <property type="term" value="F:four-way junction helicase activity"/>
    <property type="evidence" value="ECO:0007669"/>
    <property type="project" value="TreeGrafter"/>
</dbReference>
<dbReference type="PANTHER" id="PTHR13710:SF120">
    <property type="entry name" value="BIFUNCTIONAL 3'-5' EXONUCLEASE_ATP-DEPENDENT HELICASE WRN"/>
    <property type="match status" value="1"/>
</dbReference>
<dbReference type="PANTHER" id="PTHR13710">
    <property type="entry name" value="DNA HELICASE RECQ FAMILY MEMBER"/>
    <property type="match status" value="1"/>
</dbReference>
<evidence type="ECO:0000256" key="2">
    <source>
        <dbReference type="ARBA" id="ARBA00022741"/>
    </source>
</evidence>
<keyword evidence="4 7" id="KW-0347">Helicase</keyword>
<dbReference type="InterPro" id="IPR011545">
    <property type="entry name" value="DEAD/DEAH_box_helicase_dom"/>
</dbReference>
<dbReference type="GO" id="GO:0000724">
    <property type="term" value="P:double-strand break repair via homologous recombination"/>
    <property type="evidence" value="ECO:0007669"/>
    <property type="project" value="TreeGrafter"/>
</dbReference>
<dbReference type="Gene3D" id="1.10.10.10">
    <property type="entry name" value="Winged helix-like DNA-binding domain superfamily/Winged helix DNA-binding domain"/>
    <property type="match status" value="1"/>
</dbReference>
<evidence type="ECO:0000256" key="4">
    <source>
        <dbReference type="ARBA" id="ARBA00022806"/>
    </source>
</evidence>
<dbReference type="CDD" id="cd18018">
    <property type="entry name" value="DEXHc_RecQ4-like"/>
    <property type="match status" value="1"/>
</dbReference>
<keyword evidence="3 7" id="KW-0378">Hydrolase</keyword>
<organism evidence="10 11">
    <name type="scientific">Tothia fuscella</name>
    <dbReference type="NCBI Taxonomy" id="1048955"/>
    <lineage>
        <taxon>Eukaryota</taxon>
        <taxon>Fungi</taxon>
        <taxon>Dikarya</taxon>
        <taxon>Ascomycota</taxon>
        <taxon>Pezizomycotina</taxon>
        <taxon>Dothideomycetes</taxon>
        <taxon>Pleosporomycetidae</taxon>
        <taxon>Venturiales</taxon>
        <taxon>Cylindrosympodiaceae</taxon>
        <taxon>Tothia</taxon>
    </lineage>
</organism>
<proteinExistence type="inferred from homology"/>
<dbReference type="InterPro" id="IPR004589">
    <property type="entry name" value="DNA_helicase_ATP-dep_RecQ"/>
</dbReference>
<comment type="subcellular location">
    <subcellularLocation>
        <location evidence="7">Nucleus</location>
    </subcellularLocation>
</comment>
<comment type="caution">
    <text evidence="10">The sequence shown here is derived from an EMBL/GenBank/DDBJ whole genome shotgun (WGS) entry which is preliminary data.</text>
</comment>
<dbReference type="NCBIfam" id="TIGR00614">
    <property type="entry name" value="recQ_fam"/>
    <property type="match status" value="1"/>
</dbReference>
<keyword evidence="11" id="KW-1185">Reference proteome</keyword>
<dbReference type="InterPro" id="IPR001650">
    <property type="entry name" value="Helicase_C-like"/>
</dbReference>
<dbReference type="Gene3D" id="3.40.50.300">
    <property type="entry name" value="P-loop containing nucleotide triphosphate hydrolases"/>
    <property type="match status" value="2"/>
</dbReference>
<gene>
    <name evidence="10" type="ORF">EJ08DRAFT_594795</name>
</gene>
<dbReference type="SMART" id="SM00490">
    <property type="entry name" value="HELICc"/>
    <property type="match status" value="1"/>
</dbReference>
<dbReference type="GO" id="GO:0005737">
    <property type="term" value="C:cytoplasm"/>
    <property type="evidence" value="ECO:0007669"/>
    <property type="project" value="TreeGrafter"/>
</dbReference>
<dbReference type="PROSITE" id="PS51194">
    <property type="entry name" value="HELICASE_CTER"/>
    <property type="match status" value="1"/>
</dbReference>
<protein>
    <recommendedName>
        <fullName evidence="7">ATP-dependent DNA helicase</fullName>
        <ecNumber evidence="7">5.6.2.4</ecNumber>
    </recommendedName>
</protein>
<feature type="domain" description="Helicase C-terminal" evidence="9">
    <location>
        <begin position="259"/>
        <end position="402"/>
    </location>
</feature>
<evidence type="ECO:0000256" key="3">
    <source>
        <dbReference type="ARBA" id="ARBA00022801"/>
    </source>
</evidence>
<evidence type="ECO:0000259" key="9">
    <source>
        <dbReference type="PROSITE" id="PS51194"/>
    </source>
</evidence>
<dbReference type="PROSITE" id="PS51192">
    <property type="entry name" value="HELICASE_ATP_BIND_1"/>
    <property type="match status" value="1"/>
</dbReference>
<dbReference type="EC" id="5.6.2.4" evidence="7"/>
<evidence type="ECO:0000313" key="10">
    <source>
        <dbReference type="EMBL" id="KAF2424911.1"/>
    </source>
</evidence>
<dbReference type="GO" id="GO:0003676">
    <property type="term" value="F:nucleic acid binding"/>
    <property type="evidence" value="ECO:0007669"/>
    <property type="project" value="InterPro"/>
</dbReference>
<dbReference type="SUPFAM" id="SSF52540">
    <property type="entry name" value="P-loop containing nucleoside triphosphate hydrolases"/>
    <property type="match status" value="1"/>
</dbReference>
<sequence>MKRKAEDDDNSPRKKSTIVAPLKSPFAVKILNERFGIPGFRLEQEAVIARLLHGESAVVVFPTGGGKSLCYQVPAVAFPELDKELNSRGAADGGVSIVVSPLIALMKDQVDALSRRNIYAVAMDSSKTREEFLQINSDLREGKVRILYCAPERLNNEGFVASIKQVRGGVRLIAIDEAHCISEWGHSFRPDYLKVARFAIEIKAERVVCLTATATLKVAQDVCDAFNVPPSGLFRTTMYRSNLRLVVESTTTKHAKYPLIFKFLRAHPGPTIIYVTLQKQSEMLANDLRQQGFNARSFHAGMQTDSKTQLQDEFMKNDNMVICATIAFGMGIDKATIRNVIHFDIPSSIEGYSQQIGRAGRDGLLSNCLFYLCPEDFYLRDVFVYGNLPSIQSVKEFLEDVFSDENVAKDVGESFEISQYSQGRKFDIKPTTLSIMYAQLELKFGLIRAITPKYSKYEFEATSRYFAAQNWDKSPAAMAVFKTADKKAKYHHIDVDAAANRVGVKRMDVIRKLNDWNDNNTIVLRTSGVLNVYSIVQKLPSTDDERSDIAEKLFAQMEDRQQQDLQRTKDVVKLATDRACISRKVAAYFGDESVGLPKECGHCSWCETHKPVILGKHAYKPTTAATIAHVLAHVPDRDDPRYLARIAFGIGSPRITQAKLGSSPVFESLSDHDFVVRSFAQL</sequence>
<dbReference type="OrthoDB" id="10261556at2759"/>
<dbReference type="AlphaFoldDB" id="A0A9P4NJW1"/>
<dbReference type="InterPro" id="IPR027417">
    <property type="entry name" value="P-loop_NTPase"/>
</dbReference>